<name>A0A6N4TLA0_9FIRM</name>
<dbReference type="InterPro" id="IPR017475">
    <property type="entry name" value="EPS_sugar_tfrase"/>
</dbReference>
<keyword evidence="6 7" id="KW-0472">Membrane</keyword>
<keyword evidence="3 9" id="KW-0808">Transferase</keyword>
<evidence type="ECO:0000313" key="10">
    <source>
        <dbReference type="Proteomes" id="UP000464754"/>
    </source>
</evidence>
<dbReference type="EMBL" id="AP019695">
    <property type="protein sequence ID" value="BBK23513.1"/>
    <property type="molecule type" value="Genomic_DNA"/>
</dbReference>
<dbReference type="Gene3D" id="3.40.50.720">
    <property type="entry name" value="NAD(P)-binding Rossmann-like Domain"/>
    <property type="match status" value="1"/>
</dbReference>
<comment type="subcellular location">
    <subcellularLocation>
        <location evidence="1">Membrane</location>
        <topology evidence="1">Multi-pass membrane protein</topology>
    </subcellularLocation>
</comment>
<protein>
    <submittedName>
        <fullName evidence="9">UDP-phosphate galactose phosphotransferase</fullName>
    </submittedName>
</protein>
<dbReference type="AlphaFoldDB" id="A0A6N4TLA0"/>
<feature type="transmembrane region" description="Helical" evidence="7">
    <location>
        <begin position="263"/>
        <end position="283"/>
    </location>
</feature>
<evidence type="ECO:0000313" key="9">
    <source>
        <dbReference type="EMBL" id="BBK23513.1"/>
    </source>
</evidence>
<evidence type="ECO:0000259" key="8">
    <source>
        <dbReference type="Pfam" id="PF02397"/>
    </source>
</evidence>
<evidence type="ECO:0000256" key="6">
    <source>
        <dbReference type="ARBA" id="ARBA00023136"/>
    </source>
</evidence>
<keyword evidence="10" id="KW-1185">Reference proteome</keyword>
<feature type="transmembrane region" description="Helical" evidence="7">
    <location>
        <begin position="5"/>
        <end position="25"/>
    </location>
</feature>
<feature type="transmembrane region" description="Helical" evidence="7">
    <location>
        <begin position="31"/>
        <end position="51"/>
    </location>
</feature>
<dbReference type="GO" id="GO:0016780">
    <property type="term" value="F:phosphotransferase activity, for other substituted phosphate groups"/>
    <property type="evidence" value="ECO:0007669"/>
    <property type="project" value="TreeGrafter"/>
</dbReference>
<evidence type="ECO:0000256" key="4">
    <source>
        <dbReference type="ARBA" id="ARBA00022692"/>
    </source>
</evidence>
<gene>
    <name evidence="9" type="ORF">Aargi30884_24160</name>
</gene>
<reference evidence="10" key="1">
    <citation type="submission" date="2019-05" db="EMBL/GenBank/DDBJ databases">
        <title>Complete genome sequencing of Absiella argi strain JCM 30884.</title>
        <authorList>
            <person name="Sakamoto M."/>
            <person name="Murakami T."/>
            <person name="Mori H."/>
        </authorList>
    </citation>
    <scope>NUCLEOTIDE SEQUENCE [LARGE SCALE GENOMIC DNA]</scope>
    <source>
        <strain evidence="10">JCM 30884</strain>
    </source>
</reference>
<proteinExistence type="inferred from homology"/>
<feature type="transmembrane region" description="Helical" evidence="7">
    <location>
        <begin position="86"/>
        <end position="104"/>
    </location>
</feature>
<evidence type="ECO:0000256" key="3">
    <source>
        <dbReference type="ARBA" id="ARBA00022679"/>
    </source>
</evidence>
<dbReference type="InterPro" id="IPR003362">
    <property type="entry name" value="Bact_transf"/>
</dbReference>
<keyword evidence="4 7" id="KW-0812">Transmembrane</keyword>
<dbReference type="RefSeq" id="WP_163052329.1">
    <property type="nucleotide sequence ID" value="NZ_AP019695.1"/>
</dbReference>
<evidence type="ECO:0000256" key="5">
    <source>
        <dbReference type="ARBA" id="ARBA00022989"/>
    </source>
</evidence>
<evidence type="ECO:0000256" key="1">
    <source>
        <dbReference type="ARBA" id="ARBA00004141"/>
    </source>
</evidence>
<comment type="similarity">
    <text evidence="2">Belongs to the bacterial sugar transferase family.</text>
</comment>
<dbReference type="Pfam" id="PF02397">
    <property type="entry name" value="Bac_transf"/>
    <property type="match status" value="1"/>
</dbReference>
<sequence length="459" mass="52963">MKKYVLSGILLIIETLIFYFLATYLDMDNKTICRLLITLLLFLFVFDHYKITSKLVWDEMKSLGKAMVCFFVVETVMLSAVNTKGWFIDGIILTIVMYIVAIFFDRSLRILFRPIVASRTLVIGIGDDAARLGRIANNNRFALTKVVGYVRYEREQISEDLMERYENGLKSGTNFKIFESIEIEKVLEKEDIEQVIIAIPHVSKEEINQLMLRLYNRVKVIKYVPNVNVTMTFNSKIQDFDGVLLISTAQGTLGFIGRLIKRIIDIVAALFGIVLLAPIALYVRHKNRKNGDYDSIIFKQDRIGLNGKPIKIYKFRTMIPNAEQVLEELMEKDPEIKKEYLTNKKLQNDPRITEAGHFLRKSSLDEFPQFINVLKGEMSLVGPRPYLFREKGDMGIYYDSVIHCKPGITGMWQANGRSDVGFEDRCKLDDYYYKNWTLSLDMIIIYKTVKSVVYGKGAL</sequence>
<keyword evidence="5 7" id="KW-1133">Transmembrane helix</keyword>
<dbReference type="KEGG" id="aarg:Aargi30884_24160"/>
<evidence type="ECO:0000256" key="2">
    <source>
        <dbReference type="ARBA" id="ARBA00006464"/>
    </source>
</evidence>
<dbReference type="Proteomes" id="UP000464754">
    <property type="component" value="Chromosome"/>
</dbReference>
<feature type="domain" description="Bacterial sugar transferase" evidence="8">
    <location>
        <begin position="261"/>
        <end position="453"/>
    </location>
</feature>
<dbReference type="NCBIfam" id="TIGR03025">
    <property type="entry name" value="EPS_sugtrans"/>
    <property type="match status" value="1"/>
</dbReference>
<dbReference type="PANTHER" id="PTHR30576:SF10">
    <property type="entry name" value="SLL5057 PROTEIN"/>
    <property type="match status" value="1"/>
</dbReference>
<feature type="transmembrane region" description="Helical" evidence="7">
    <location>
        <begin position="63"/>
        <end position="80"/>
    </location>
</feature>
<accession>A0A6N4TLA0</accession>
<evidence type="ECO:0000256" key="7">
    <source>
        <dbReference type="SAM" id="Phobius"/>
    </source>
</evidence>
<dbReference type="GO" id="GO:0016020">
    <property type="term" value="C:membrane"/>
    <property type="evidence" value="ECO:0007669"/>
    <property type="project" value="UniProtKB-SubCell"/>
</dbReference>
<organism evidence="9 10">
    <name type="scientific">Amedibacterium intestinale</name>
    <dbReference type="NCBI Taxonomy" id="2583452"/>
    <lineage>
        <taxon>Bacteria</taxon>
        <taxon>Bacillati</taxon>
        <taxon>Bacillota</taxon>
        <taxon>Erysipelotrichia</taxon>
        <taxon>Erysipelotrichales</taxon>
        <taxon>Erysipelotrichaceae</taxon>
        <taxon>Amedibacterium</taxon>
    </lineage>
</organism>
<dbReference type="PANTHER" id="PTHR30576">
    <property type="entry name" value="COLANIC BIOSYNTHESIS UDP-GLUCOSE LIPID CARRIER TRANSFERASE"/>
    <property type="match status" value="1"/>
</dbReference>